<keyword evidence="4" id="KW-1185">Reference proteome</keyword>
<evidence type="ECO:0000256" key="1">
    <source>
        <dbReference type="SAM" id="MobiDB-lite"/>
    </source>
</evidence>
<evidence type="ECO:0008006" key="5">
    <source>
        <dbReference type="Google" id="ProtNLM"/>
    </source>
</evidence>
<dbReference type="RefSeq" id="WP_226586011.1">
    <property type="nucleotide sequence ID" value="NZ_BLAY01000084.1"/>
</dbReference>
<dbReference type="Pfam" id="PF11282">
    <property type="entry name" value="DUF3082"/>
    <property type="match status" value="1"/>
</dbReference>
<feature type="transmembrane region" description="Helical" evidence="2">
    <location>
        <begin position="74"/>
        <end position="102"/>
    </location>
</feature>
<keyword evidence="2" id="KW-1133">Transmembrane helix</keyword>
<feature type="compositionally biased region" description="Polar residues" evidence="1">
    <location>
        <begin position="1"/>
        <end position="18"/>
    </location>
</feature>
<keyword evidence="2" id="KW-0472">Membrane</keyword>
<dbReference type="PANTHER" id="PTHR35733">
    <property type="entry name" value="OS02G0307800 PROTEIN"/>
    <property type="match status" value="1"/>
</dbReference>
<feature type="transmembrane region" description="Helical" evidence="2">
    <location>
        <begin position="31"/>
        <end position="53"/>
    </location>
</feature>
<evidence type="ECO:0000256" key="2">
    <source>
        <dbReference type="SAM" id="Phobius"/>
    </source>
</evidence>
<name>A0AAV3XCE6_9CYAN</name>
<accession>A0AAV3XCE6</accession>
<comment type="caution">
    <text evidence="3">The sequence shown here is derived from an EMBL/GenBank/DDBJ whole genome shotgun (WGS) entry which is preliminary data.</text>
</comment>
<dbReference type="Proteomes" id="UP001050975">
    <property type="component" value="Unassembled WGS sequence"/>
</dbReference>
<keyword evidence="2" id="KW-0812">Transmembrane</keyword>
<evidence type="ECO:0000313" key="4">
    <source>
        <dbReference type="Proteomes" id="UP001050975"/>
    </source>
</evidence>
<organism evidence="3 4">
    <name type="scientific">Microseira wollei NIES-4236</name>
    <dbReference type="NCBI Taxonomy" id="2530354"/>
    <lineage>
        <taxon>Bacteria</taxon>
        <taxon>Bacillati</taxon>
        <taxon>Cyanobacteriota</taxon>
        <taxon>Cyanophyceae</taxon>
        <taxon>Oscillatoriophycideae</taxon>
        <taxon>Aerosakkonematales</taxon>
        <taxon>Aerosakkonemataceae</taxon>
        <taxon>Microseira</taxon>
    </lineage>
</organism>
<feature type="region of interest" description="Disordered" evidence="1">
    <location>
        <begin position="1"/>
        <end position="21"/>
    </location>
</feature>
<dbReference type="InterPro" id="IPR021434">
    <property type="entry name" value="DUF3082"/>
</dbReference>
<reference evidence="3" key="1">
    <citation type="submission" date="2019-10" db="EMBL/GenBank/DDBJ databases">
        <title>Draft genome sequece of Microseira wollei NIES-4236.</title>
        <authorList>
            <person name="Yamaguchi H."/>
            <person name="Suzuki S."/>
            <person name="Kawachi M."/>
        </authorList>
    </citation>
    <scope>NUCLEOTIDE SEQUENCE</scope>
    <source>
        <strain evidence="3">NIES-4236</strain>
    </source>
</reference>
<dbReference type="EMBL" id="BLAY01000084">
    <property type="protein sequence ID" value="GET40193.1"/>
    <property type="molecule type" value="Genomic_DNA"/>
</dbReference>
<sequence>MTEPTPTQDGATQPNPSGSALPGPLRCLSGAVVAAGLAIALYSLTSSIASSFASKPIQSDNFTVVNITVAVRTLVVGVSALATGIFGLIAIGLAALGIQVLFNPPAKPTDVKQ</sequence>
<dbReference type="AlphaFoldDB" id="A0AAV3XCE6"/>
<evidence type="ECO:0000313" key="3">
    <source>
        <dbReference type="EMBL" id="GET40193.1"/>
    </source>
</evidence>
<proteinExistence type="predicted"/>
<gene>
    <name evidence="3" type="ORF">MiSe_50010</name>
</gene>
<dbReference type="PANTHER" id="PTHR35733:SF1">
    <property type="entry name" value="OS02G0307800 PROTEIN"/>
    <property type="match status" value="1"/>
</dbReference>
<protein>
    <recommendedName>
        <fullName evidence="5">DUF3082 domain-containing protein</fullName>
    </recommendedName>
</protein>